<gene>
    <name evidence="2" type="ORF">Thimo_2272</name>
</gene>
<reference evidence="2 3" key="1">
    <citation type="submission" date="2011-09" db="EMBL/GenBank/DDBJ databases">
        <title>Complete sequence of chromosome of Thioflavicoccus mobilis 8321.</title>
        <authorList>
            <consortium name="US DOE Joint Genome Institute"/>
            <person name="Lucas S."/>
            <person name="Han J."/>
            <person name="Lapidus A."/>
            <person name="Cheng J.-F."/>
            <person name="Goodwin L."/>
            <person name="Pitluck S."/>
            <person name="Peters L."/>
            <person name="Ovchinnikova G."/>
            <person name="Lu M."/>
            <person name="Detter J.C."/>
            <person name="Han C."/>
            <person name="Tapia R."/>
            <person name="Land M."/>
            <person name="Hauser L."/>
            <person name="Kyrpides N."/>
            <person name="Ivanova N."/>
            <person name="Pagani I."/>
            <person name="Vogl K."/>
            <person name="Liu Z."/>
            <person name="Imhoff J."/>
            <person name="Thiel V."/>
            <person name="Frigaard N.-U."/>
            <person name="Bryant D."/>
            <person name="Woyke T."/>
        </authorList>
    </citation>
    <scope>NUCLEOTIDE SEQUENCE [LARGE SCALE GENOMIC DNA]</scope>
    <source>
        <strain evidence="2 3">8321</strain>
    </source>
</reference>
<evidence type="ECO:0000313" key="3">
    <source>
        <dbReference type="Proteomes" id="UP000010816"/>
    </source>
</evidence>
<keyword evidence="3" id="KW-1185">Reference proteome</keyword>
<keyword evidence="1" id="KW-0732">Signal</keyword>
<dbReference type="KEGG" id="tmb:Thimo_2272"/>
<proteinExistence type="predicted"/>
<feature type="signal peptide" evidence="1">
    <location>
        <begin position="1"/>
        <end position="23"/>
    </location>
</feature>
<sequence length="145" mass="16159">MNFKTLLFLSTLASISFSGPLQASDPSLTPPVGSPLRKEVLDALRNEVKTIHGIDVVFVVRYLRVKDGWAWTHTLPQSPDGANRYEDISALLRFRDEAWEVVDMPCGEEGNPDCLDEADYFKRLEAKYPSVAIEVFPDSADDAGK</sequence>
<organism evidence="2 3">
    <name type="scientific">Thioflavicoccus mobilis 8321</name>
    <dbReference type="NCBI Taxonomy" id="765912"/>
    <lineage>
        <taxon>Bacteria</taxon>
        <taxon>Pseudomonadati</taxon>
        <taxon>Pseudomonadota</taxon>
        <taxon>Gammaproteobacteria</taxon>
        <taxon>Chromatiales</taxon>
        <taxon>Chromatiaceae</taxon>
        <taxon>Thioflavicoccus</taxon>
    </lineage>
</organism>
<name>L0GYW4_9GAMM</name>
<evidence type="ECO:0000256" key="1">
    <source>
        <dbReference type="SAM" id="SignalP"/>
    </source>
</evidence>
<evidence type="ECO:0000313" key="2">
    <source>
        <dbReference type="EMBL" id="AGA91017.1"/>
    </source>
</evidence>
<accession>L0GYW4</accession>
<feature type="chain" id="PRO_5003943555" evidence="1">
    <location>
        <begin position="24"/>
        <end position="145"/>
    </location>
</feature>
<dbReference type="RefSeq" id="WP_015281152.1">
    <property type="nucleotide sequence ID" value="NC_019940.1"/>
</dbReference>
<dbReference type="HOGENOM" id="CLU_142733_0_0_6"/>
<dbReference type="eggNOG" id="ENOG50336AU">
    <property type="taxonomic scope" value="Bacteria"/>
</dbReference>
<dbReference type="EMBL" id="CP003051">
    <property type="protein sequence ID" value="AGA91017.1"/>
    <property type="molecule type" value="Genomic_DNA"/>
</dbReference>
<protein>
    <submittedName>
        <fullName evidence="2">Uncharacterized protein</fullName>
    </submittedName>
</protein>
<dbReference type="OrthoDB" id="5540942at2"/>
<dbReference type="Proteomes" id="UP000010816">
    <property type="component" value="Chromosome"/>
</dbReference>
<dbReference type="AlphaFoldDB" id="L0GYW4"/>